<comment type="caution">
    <text evidence="1">The sequence shown here is derived from an EMBL/GenBank/DDBJ whole genome shotgun (WGS) entry which is preliminary data.</text>
</comment>
<reference evidence="1 2" key="2">
    <citation type="submission" date="2019-09" db="EMBL/GenBank/DDBJ databases">
        <authorList>
            <person name="Jin C."/>
        </authorList>
    </citation>
    <scope>NUCLEOTIDE SEQUENCE [LARGE SCALE GENOMIC DNA]</scope>
    <source>
        <strain evidence="1 2">AN110305</strain>
    </source>
</reference>
<sequence length="194" mass="22220">MATRVGLQFPDGLQFEDWQDAGPKIFRVATSSAWCLGDWLVYGQERYDNRYRRAIDAAGLDYQTLRNYAWVARRFDISRRRSDLSFQHHAEVASLPTAEQDRWLDLAQQHKWSRNHLRKQLRGGPAEVAELPPSVSALPRLQVARERLDGWRRAAEESGSELEHWVLAALDRAAAQALEQQALEQQALEQGVDA</sequence>
<reference evidence="1 2" key="1">
    <citation type="submission" date="2019-09" db="EMBL/GenBank/DDBJ databases">
        <title>Goodfellowia gen. nov., a new genus of the Pseudonocardineae related to Actinoalloteichus, containing Goodfellowia coeruleoviolacea gen. nov., comb. nov. gen. nov., comb. nov.</title>
        <authorList>
            <person name="Labeda D."/>
        </authorList>
    </citation>
    <scope>NUCLEOTIDE SEQUENCE [LARGE SCALE GENOMIC DNA]</scope>
    <source>
        <strain evidence="1 2">AN110305</strain>
    </source>
</reference>
<organism evidence="1 2">
    <name type="scientific">Solihabitans fulvus</name>
    <dbReference type="NCBI Taxonomy" id="1892852"/>
    <lineage>
        <taxon>Bacteria</taxon>
        <taxon>Bacillati</taxon>
        <taxon>Actinomycetota</taxon>
        <taxon>Actinomycetes</taxon>
        <taxon>Pseudonocardiales</taxon>
        <taxon>Pseudonocardiaceae</taxon>
        <taxon>Solihabitans</taxon>
    </lineage>
</organism>
<evidence type="ECO:0000313" key="2">
    <source>
        <dbReference type="Proteomes" id="UP000323454"/>
    </source>
</evidence>
<evidence type="ECO:0000313" key="1">
    <source>
        <dbReference type="EMBL" id="KAA2264690.1"/>
    </source>
</evidence>
<dbReference type="Proteomes" id="UP000323454">
    <property type="component" value="Unassembled WGS sequence"/>
</dbReference>
<proteinExistence type="predicted"/>
<accession>A0A5B2XNY9</accession>
<gene>
    <name evidence="1" type="ORF">F0L68_06255</name>
</gene>
<dbReference type="EMBL" id="VUOB01000010">
    <property type="protein sequence ID" value="KAA2264690.1"/>
    <property type="molecule type" value="Genomic_DNA"/>
</dbReference>
<dbReference type="OrthoDB" id="3383999at2"/>
<protein>
    <submittedName>
        <fullName evidence="1">LmbU</fullName>
    </submittedName>
</protein>
<dbReference type="InterPro" id="IPR049735">
    <property type="entry name" value="NovE/LmbU-like"/>
</dbReference>
<keyword evidence="2" id="KW-1185">Reference proteome</keyword>
<dbReference type="RefSeq" id="WP_149848493.1">
    <property type="nucleotide sequence ID" value="NZ_VUOB01000010.1"/>
</dbReference>
<name>A0A5B2XNY9_9PSEU</name>
<dbReference type="AlphaFoldDB" id="A0A5B2XNY9"/>
<dbReference type="NCBIfam" id="NF038070">
    <property type="entry name" value="LmbU_fam_TF"/>
    <property type="match status" value="1"/>
</dbReference>